<dbReference type="EMBL" id="CP019789">
    <property type="protein sequence ID" value="AQX31179.1"/>
    <property type="molecule type" value="Genomic_DNA"/>
</dbReference>
<dbReference type="Proteomes" id="UP000190811">
    <property type="component" value="Chromosome"/>
</dbReference>
<dbReference type="EMBL" id="FN645524">
    <property type="protein sequence ID" value="CBI82785.1"/>
    <property type="molecule type" value="Genomic_DNA"/>
</dbReference>
<dbReference type="AlphaFoldDB" id="E6Z0Z7"/>
<name>E6Z0Z7_BARSR</name>
<reference evidence="1" key="3">
    <citation type="submission" date="2017-02" db="EMBL/GenBank/DDBJ databases">
        <title>Evolutionary dynamics of pathoadaptation revealed by three independent acquisitions of the VirB/D4 type IV secretion system in Bartonella.</title>
        <authorList>
            <person name="Harms A."/>
            <person name="Segers F.H.I.D."/>
            <person name="Quebatte M."/>
            <person name="Mistl C."/>
            <person name="Manfredi P."/>
            <person name="Koerner J."/>
            <person name="Chomel B."/>
            <person name="Kosoy M."/>
            <person name="Maruyama S."/>
            <person name="Engel P."/>
            <person name="Dehio C."/>
        </authorList>
    </citation>
    <scope>NUCLEOTIDE SEQUENCE [LARGE SCALE GENOMIC DNA]</scope>
    <source>
        <strain evidence="1">R1</strain>
    </source>
</reference>
<organism evidence="2">
    <name type="scientific">Bartonella schoenbuchensis (strain DSM 13525 / NCTC 13165 / R1)</name>
    <dbReference type="NCBI Taxonomy" id="687861"/>
    <lineage>
        <taxon>Bacteria</taxon>
        <taxon>Pseudomonadati</taxon>
        <taxon>Pseudomonadota</taxon>
        <taxon>Alphaproteobacteria</taxon>
        <taxon>Hyphomicrobiales</taxon>
        <taxon>Bartonellaceae</taxon>
        <taxon>Bartonella</taxon>
    </lineage>
</organism>
<dbReference type="Pfam" id="PF09684">
    <property type="entry name" value="Tail_P2_I"/>
    <property type="match status" value="1"/>
</dbReference>
<proteinExistence type="predicted"/>
<dbReference type="InterPro" id="IPR006521">
    <property type="entry name" value="Tail_protein_I"/>
</dbReference>
<reference evidence="2" key="1">
    <citation type="journal article" date="2011" name="PLoS Genet.">
        <title>Parallel evolution of a type IV secretion system in radiating lineages of the host-restricted bacterial pathogen Bartonella.</title>
        <authorList>
            <person name="Engel P."/>
            <person name="Salzburger W."/>
            <person name="Liesch M."/>
            <person name="Chang C.C."/>
            <person name="Maruyama S."/>
            <person name="Lanz C."/>
            <person name="Calteau A."/>
            <person name="Lajus A."/>
            <person name="Medigue C."/>
            <person name="Schuster S.C."/>
            <person name="Dehio C."/>
        </authorList>
    </citation>
    <scope>NUCLEOTIDE SEQUENCE</scope>
    <source>
        <strain evidence="2">R1</strain>
    </source>
</reference>
<sequence length="404" mass="46099">MLGCLLPTNTTKFEKRLADACDFHKSIEDSINFISRAKLDIIDPSFLPWLVEEYGLGELTSYVPDFYVLLETGPGWQRVRGSLAAIDKGLEWLDLSAHFVGAWPERKWWNSFQLYFDQLPDTDKLKAIEGIVKLSECLRSDFWRGVHGYDAPIVEGNISRLDDSIFDSQSGACATEGGTVFSFGRSTEISLTLTEEDGKLIGNWIDDQEELVWEGLDYSWDRANFPWGSAQKSEHNLLNFVDDEDDEFSWKSLDYPWNEANVPWVSDQKNGRDILMADWFKGRTLYLALRDNDDKLIGYRRCNIVQQVTRVSDGVYSHSGHHFTPFIKGTKVLLAARTQFHDVDNKQAASVSIFVHATPTKLIPFGRLWLGPDGLIDGVEILKTPVSLSLRKDVREQFKILLRF</sequence>
<evidence type="ECO:0000313" key="2">
    <source>
        <dbReference type="EMBL" id="CBI82785.1"/>
    </source>
</evidence>
<dbReference type="RefSeq" id="WP_236828993.1">
    <property type="nucleotide sequence ID" value="NZ_CP019789.1"/>
</dbReference>
<protein>
    <submittedName>
        <fullName evidence="2">Phage protein</fullName>
    </submittedName>
    <submittedName>
        <fullName evidence="1">Phage tail protein (Tail P2 I)</fullName>
    </submittedName>
</protein>
<gene>
    <name evidence="2" type="primary">gp</name>
    <name evidence="2" type="ORF">BARSC_190056</name>
    <name evidence="1" type="ORF">BscR1v2_012650</name>
</gene>
<reference evidence="3" key="2">
    <citation type="journal article" date="2017" name="Genome Biol. Evol.">
        <title>Evolutionary Dynamics of Pathoadaptation Revealed by Three Independent Acquisitions of the VirB/D4 Type IV Secretion System in Bartonella.</title>
        <authorList>
            <person name="Harms A."/>
            <person name="Segers F.H."/>
            <person name="Quebatte M."/>
            <person name="Mistl C."/>
            <person name="Manfredi P."/>
            <person name="Korner J."/>
            <person name="Chomel B.B."/>
            <person name="Kosoy M."/>
            <person name="Maruyama S."/>
            <person name="Engel P."/>
            <person name="Dehio C."/>
        </authorList>
    </citation>
    <scope>NUCLEOTIDE SEQUENCE [LARGE SCALE GENOMIC DNA]</scope>
    <source>
        <strain evidence="3">R1</strain>
    </source>
</reference>
<accession>E6Z0Z7</accession>
<evidence type="ECO:0000313" key="1">
    <source>
        <dbReference type="EMBL" id="AQX31179.1"/>
    </source>
</evidence>
<evidence type="ECO:0000313" key="3">
    <source>
        <dbReference type="Proteomes" id="UP000190811"/>
    </source>
</evidence>
<dbReference type="STRING" id="687861.BscR1v2_012650"/>